<dbReference type="GO" id="GO:0032131">
    <property type="term" value="F:alkylated DNA binding"/>
    <property type="evidence" value="ECO:0007669"/>
    <property type="project" value="TreeGrafter"/>
</dbReference>
<evidence type="ECO:0000259" key="7">
    <source>
        <dbReference type="SMART" id="SM00478"/>
    </source>
</evidence>
<dbReference type="SUPFAM" id="SSF48150">
    <property type="entry name" value="DNA-glycosylase"/>
    <property type="match status" value="1"/>
</dbReference>
<dbReference type="Pfam" id="PF07934">
    <property type="entry name" value="OGG_N"/>
    <property type="match status" value="1"/>
</dbReference>
<dbReference type="GO" id="GO:0043916">
    <property type="term" value="F:DNA-7-methylguanine glycosylase activity"/>
    <property type="evidence" value="ECO:0007669"/>
    <property type="project" value="TreeGrafter"/>
</dbReference>
<dbReference type="EMBL" id="QTTN01000022">
    <property type="protein sequence ID" value="REE80146.1"/>
    <property type="molecule type" value="Genomic_DNA"/>
</dbReference>
<dbReference type="RefSeq" id="WP_116190502.1">
    <property type="nucleotide sequence ID" value="NZ_QTTN01000022.1"/>
</dbReference>
<evidence type="ECO:0000256" key="5">
    <source>
        <dbReference type="ARBA" id="ARBA00022801"/>
    </source>
</evidence>
<sequence length="303" mass="34519">MIYSPTLIGPPAEFSYNRTVDYLSRSSKECMFDVQDRVVTRLISSSSGPLLIRLSAIEDSMLQLEFPNGHADGSEPSPAIRDEAAAYVRDWFDLDRKLAPFFEMAEQDDILRDCARQFYGLRIVGIDDLFEAMCWGIMGQQINLPFAYTLKQRFVEHYGTYQDFEGRRYFTFPAPEVIAELQVEDLTPMQLTTRKSEYLIGTAKEMVEGRLSKEQLLAMGDLASIEKALTSIRGIGPWTANYVLMRCLRMPAAFPIADVGLHNALKLVLGRDEKPSIAEIKELSAGWGDWKAYATFYLWRILY</sequence>
<dbReference type="InterPro" id="IPR051912">
    <property type="entry name" value="Alkylbase_DNA_Glycosylase/TA"/>
</dbReference>
<organism evidence="8 9">
    <name type="scientific">Paenibacillus taihuensis</name>
    <dbReference type="NCBI Taxonomy" id="1156355"/>
    <lineage>
        <taxon>Bacteria</taxon>
        <taxon>Bacillati</taxon>
        <taxon>Bacillota</taxon>
        <taxon>Bacilli</taxon>
        <taxon>Bacillales</taxon>
        <taxon>Paenibacillaceae</taxon>
        <taxon>Paenibacillus</taxon>
    </lineage>
</organism>
<dbReference type="GO" id="GO:0005737">
    <property type="term" value="C:cytoplasm"/>
    <property type="evidence" value="ECO:0007669"/>
    <property type="project" value="TreeGrafter"/>
</dbReference>
<reference evidence="8 9" key="1">
    <citation type="submission" date="2018-08" db="EMBL/GenBank/DDBJ databases">
        <title>Genomic Encyclopedia of Type Strains, Phase III (KMG-III): the genomes of soil and plant-associated and newly described type strains.</title>
        <authorList>
            <person name="Whitman W."/>
        </authorList>
    </citation>
    <scope>NUCLEOTIDE SEQUENCE [LARGE SCALE GENOMIC DNA]</scope>
    <source>
        <strain evidence="8 9">CGMCC 1.10966</strain>
    </source>
</reference>
<dbReference type="GO" id="GO:0008725">
    <property type="term" value="F:DNA-3-methyladenine glycosylase activity"/>
    <property type="evidence" value="ECO:0007669"/>
    <property type="project" value="TreeGrafter"/>
</dbReference>
<dbReference type="Pfam" id="PF00730">
    <property type="entry name" value="HhH-GPD"/>
    <property type="match status" value="1"/>
</dbReference>
<gene>
    <name evidence="8" type="ORF">A8990_122100</name>
</gene>
<keyword evidence="5" id="KW-0378">Hydrolase</keyword>
<protein>
    <recommendedName>
        <fullName evidence="3">DNA-3-methyladenine glycosylase II</fullName>
        <ecNumber evidence="3">3.2.2.21</ecNumber>
    </recommendedName>
</protein>
<dbReference type="Proteomes" id="UP000256304">
    <property type="component" value="Unassembled WGS sequence"/>
</dbReference>
<dbReference type="InterPro" id="IPR012904">
    <property type="entry name" value="OGG_N"/>
</dbReference>
<keyword evidence="6" id="KW-0234">DNA repair</keyword>
<dbReference type="Gene3D" id="3.30.310.20">
    <property type="entry name" value="DNA-3-methyladenine glycosylase AlkA, N-terminal domain"/>
    <property type="match status" value="1"/>
</dbReference>
<proteinExistence type="inferred from homology"/>
<dbReference type="Gene3D" id="1.10.1670.10">
    <property type="entry name" value="Helix-hairpin-Helix base-excision DNA repair enzymes (C-terminal)"/>
    <property type="match status" value="1"/>
</dbReference>
<comment type="caution">
    <text evidence="8">The sequence shown here is derived from an EMBL/GenBank/DDBJ whole genome shotgun (WGS) entry which is preliminary data.</text>
</comment>
<evidence type="ECO:0000313" key="8">
    <source>
        <dbReference type="EMBL" id="REE80146.1"/>
    </source>
</evidence>
<evidence type="ECO:0000256" key="4">
    <source>
        <dbReference type="ARBA" id="ARBA00022763"/>
    </source>
</evidence>
<comment type="catalytic activity">
    <reaction evidence="1">
        <text>Hydrolysis of alkylated DNA, releasing 3-methyladenine, 3-methylguanine, 7-methylguanine and 7-methyladenine.</text>
        <dbReference type="EC" id="3.2.2.21"/>
    </reaction>
</comment>
<feature type="domain" description="HhH-GPD" evidence="7">
    <location>
        <begin position="138"/>
        <end position="303"/>
    </location>
</feature>
<dbReference type="SMART" id="SM00478">
    <property type="entry name" value="ENDO3c"/>
    <property type="match status" value="1"/>
</dbReference>
<accession>A0A3D9RSN3</accession>
<dbReference type="GO" id="GO:0006289">
    <property type="term" value="P:nucleotide-excision repair"/>
    <property type="evidence" value="ECO:0007669"/>
    <property type="project" value="InterPro"/>
</dbReference>
<dbReference type="GO" id="GO:0008534">
    <property type="term" value="F:oxidized purine nucleobase lesion DNA N-glycosylase activity"/>
    <property type="evidence" value="ECO:0007669"/>
    <property type="project" value="InterPro"/>
</dbReference>
<dbReference type="PANTHER" id="PTHR43003">
    <property type="entry name" value="DNA-3-METHYLADENINE GLYCOSYLASE"/>
    <property type="match status" value="1"/>
</dbReference>
<dbReference type="GO" id="GO:0032993">
    <property type="term" value="C:protein-DNA complex"/>
    <property type="evidence" value="ECO:0007669"/>
    <property type="project" value="TreeGrafter"/>
</dbReference>
<dbReference type="GO" id="GO:0006285">
    <property type="term" value="P:base-excision repair, AP site formation"/>
    <property type="evidence" value="ECO:0007669"/>
    <property type="project" value="TreeGrafter"/>
</dbReference>
<dbReference type="InterPro" id="IPR003265">
    <property type="entry name" value="HhH-GPD_domain"/>
</dbReference>
<evidence type="ECO:0000256" key="6">
    <source>
        <dbReference type="ARBA" id="ARBA00023204"/>
    </source>
</evidence>
<dbReference type="Gene3D" id="1.10.340.30">
    <property type="entry name" value="Hypothetical protein, domain 2"/>
    <property type="match status" value="1"/>
</dbReference>
<evidence type="ECO:0000313" key="9">
    <source>
        <dbReference type="Proteomes" id="UP000256304"/>
    </source>
</evidence>
<name>A0A3D9RSN3_9BACL</name>
<dbReference type="AlphaFoldDB" id="A0A3D9RSN3"/>
<keyword evidence="4" id="KW-0227">DNA damage</keyword>
<evidence type="ECO:0000256" key="1">
    <source>
        <dbReference type="ARBA" id="ARBA00000086"/>
    </source>
</evidence>
<dbReference type="OrthoDB" id="9785929at2"/>
<keyword evidence="9" id="KW-1185">Reference proteome</keyword>
<dbReference type="CDD" id="cd00056">
    <property type="entry name" value="ENDO3c"/>
    <property type="match status" value="1"/>
</dbReference>
<dbReference type="InterPro" id="IPR037046">
    <property type="entry name" value="AlkA_N_sf"/>
</dbReference>
<dbReference type="GO" id="GO:0006307">
    <property type="term" value="P:DNA alkylation repair"/>
    <property type="evidence" value="ECO:0007669"/>
    <property type="project" value="TreeGrafter"/>
</dbReference>
<evidence type="ECO:0000256" key="3">
    <source>
        <dbReference type="ARBA" id="ARBA00012000"/>
    </source>
</evidence>
<dbReference type="InterPro" id="IPR011257">
    <property type="entry name" value="DNA_glycosylase"/>
</dbReference>
<dbReference type="InterPro" id="IPR023170">
    <property type="entry name" value="HhH_base_excis_C"/>
</dbReference>
<dbReference type="PANTHER" id="PTHR43003:SF12">
    <property type="entry name" value="DNA-3-METHYLADENINE GLYCOSYLASE"/>
    <property type="match status" value="1"/>
</dbReference>
<evidence type="ECO:0000256" key="2">
    <source>
        <dbReference type="ARBA" id="ARBA00010817"/>
    </source>
</evidence>
<dbReference type="FunFam" id="1.10.340.30:FF:000004">
    <property type="entry name" value="DNA-3-methyladenine glycosylase II"/>
    <property type="match status" value="1"/>
</dbReference>
<comment type="similarity">
    <text evidence="2">Belongs to the alkylbase DNA glycosidase AlkA family.</text>
</comment>
<dbReference type="EC" id="3.2.2.21" evidence="3"/>